<reference evidence="2" key="1">
    <citation type="submission" date="2021-11" db="EMBL/GenBank/DDBJ databases">
        <authorList>
            <consortium name="Genoscope - CEA"/>
            <person name="William W."/>
        </authorList>
    </citation>
    <scope>NUCLEOTIDE SEQUENCE</scope>
</reference>
<protein>
    <recommendedName>
        <fullName evidence="4">Plastid lipid-associated protein/fibrillin conserved domain-containing protein</fullName>
    </recommendedName>
</protein>
<name>A0A8J2SPS9_9STRA</name>
<evidence type="ECO:0000313" key="3">
    <source>
        <dbReference type="Proteomes" id="UP000789595"/>
    </source>
</evidence>
<evidence type="ECO:0008006" key="4">
    <source>
        <dbReference type="Google" id="ProtNLM"/>
    </source>
</evidence>
<feature type="signal peptide" evidence="1">
    <location>
        <begin position="1"/>
        <end position="26"/>
    </location>
</feature>
<accession>A0A8J2SPS9</accession>
<feature type="chain" id="PRO_5035254813" description="Plastid lipid-associated protein/fibrillin conserved domain-containing protein" evidence="1">
    <location>
        <begin position="27"/>
        <end position="214"/>
    </location>
</feature>
<comment type="caution">
    <text evidence="2">The sequence shown here is derived from an EMBL/GenBank/DDBJ whole genome shotgun (WGS) entry which is preliminary data.</text>
</comment>
<keyword evidence="1" id="KW-0732">Signal</keyword>
<proteinExistence type="predicted"/>
<gene>
    <name evidence="2" type="ORF">PECAL_5P18960</name>
</gene>
<evidence type="ECO:0000313" key="2">
    <source>
        <dbReference type="EMBL" id="CAH0377334.1"/>
    </source>
</evidence>
<organism evidence="2 3">
    <name type="scientific">Pelagomonas calceolata</name>
    <dbReference type="NCBI Taxonomy" id="35677"/>
    <lineage>
        <taxon>Eukaryota</taxon>
        <taxon>Sar</taxon>
        <taxon>Stramenopiles</taxon>
        <taxon>Ochrophyta</taxon>
        <taxon>Pelagophyceae</taxon>
        <taxon>Pelagomonadales</taxon>
        <taxon>Pelagomonadaceae</taxon>
        <taxon>Pelagomonas</taxon>
    </lineage>
</organism>
<sequence>MRRVLTCCMLLPACALVAPRPRRCSAVTCAAKSKKKTKAAPFKPPPLELSRPIDVFSRRDSHAVSAEAGERAAIALRIGVEELRSLEASVAVERSGRGGDVTLRGELSATVAQKSVTAATGDLVVSDVTAPIDFWVVVSDGESDIDDDDRDVVETTDGMVDLGEIVVQTLSLEVDPYPGTGTASGEPVASYGDLDDAQPIIVDDSLLGGDLDLS</sequence>
<keyword evidence="3" id="KW-1185">Reference proteome</keyword>
<dbReference type="EMBL" id="CAKKNE010000005">
    <property type="protein sequence ID" value="CAH0377334.1"/>
    <property type="molecule type" value="Genomic_DNA"/>
</dbReference>
<evidence type="ECO:0000256" key="1">
    <source>
        <dbReference type="SAM" id="SignalP"/>
    </source>
</evidence>
<dbReference type="AlphaFoldDB" id="A0A8J2SPS9"/>
<dbReference type="Proteomes" id="UP000789595">
    <property type="component" value="Unassembled WGS sequence"/>
</dbReference>